<dbReference type="SUPFAM" id="SSF50630">
    <property type="entry name" value="Acid proteases"/>
    <property type="match status" value="1"/>
</dbReference>
<keyword evidence="2" id="KW-0378">Hydrolase</keyword>
<dbReference type="CDD" id="cd05483">
    <property type="entry name" value="retropepsin_like_bacteria"/>
    <property type="match status" value="1"/>
</dbReference>
<keyword evidence="3" id="KW-1185">Reference proteome</keyword>
<keyword evidence="1" id="KW-0472">Membrane</keyword>
<feature type="transmembrane region" description="Helical" evidence="1">
    <location>
        <begin position="6"/>
        <end position="26"/>
    </location>
</feature>
<comment type="caution">
    <text evidence="2">The sequence shown here is derived from an EMBL/GenBank/DDBJ whole genome shotgun (WGS) entry which is preliminary data.</text>
</comment>
<dbReference type="Gene3D" id="2.40.70.10">
    <property type="entry name" value="Acid Proteases"/>
    <property type="match status" value="1"/>
</dbReference>
<dbReference type="Pfam" id="PF13975">
    <property type="entry name" value="gag-asp_proteas"/>
    <property type="match status" value="1"/>
</dbReference>
<dbReference type="InterPro" id="IPR034122">
    <property type="entry name" value="Retropepsin-like_bacterial"/>
</dbReference>
<dbReference type="NCBIfam" id="TIGR02281">
    <property type="entry name" value="clan_AA_DTGA"/>
    <property type="match status" value="1"/>
</dbReference>
<name>A0ABV7TK86_9RHOB</name>
<sequence>MDGTDVASVLYLALLGAALLFWYFTHHRANLGKTVQQAAAWVFIFIGVIAVVGLWEDIRGTVSPSSSMVVTEESIRVPRGPDGHYYLRLLVNDTPVEFLVDTGASQVVLTNGDARRIGVDLDNLNFFGRAMTANGEVRIAPVELDTITLGEFEDRGVTAWVNEGQMDRSLLGMTYLNRWASVSIADGALVLTR</sequence>
<dbReference type="RefSeq" id="WP_386737223.1">
    <property type="nucleotide sequence ID" value="NZ_JBHRXI010000025.1"/>
</dbReference>
<feature type="transmembrane region" description="Helical" evidence="1">
    <location>
        <begin position="38"/>
        <end position="55"/>
    </location>
</feature>
<protein>
    <submittedName>
        <fullName evidence="2">TIGR02281 family clan AA aspartic protease</fullName>
    </submittedName>
</protein>
<dbReference type="InterPro" id="IPR021109">
    <property type="entry name" value="Peptidase_aspartic_dom_sf"/>
</dbReference>
<organism evidence="2 3">
    <name type="scientific">Lutimaribacter marinistellae</name>
    <dbReference type="NCBI Taxonomy" id="1820329"/>
    <lineage>
        <taxon>Bacteria</taxon>
        <taxon>Pseudomonadati</taxon>
        <taxon>Pseudomonadota</taxon>
        <taxon>Alphaproteobacteria</taxon>
        <taxon>Rhodobacterales</taxon>
        <taxon>Roseobacteraceae</taxon>
        <taxon>Lutimaribacter</taxon>
    </lineage>
</organism>
<accession>A0ABV7TK86</accession>
<keyword evidence="2" id="KW-0645">Protease</keyword>
<dbReference type="GO" id="GO:0008233">
    <property type="term" value="F:peptidase activity"/>
    <property type="evidence" value="ECO:0007669"/>
    <property type="project" value="UniProtKB-KW"/>
</dbReference>
<evidence type="ECO:0000256" key="1">
    <source>
        <dbReference type="SAM" id="Phobius"/>
    </source>
</evidence>
<reference evidence="3" key="1">
    <citation type="journal article" date="2019" name="Int. J. Syst. Evol. Microbiol.">
        <title>The Global Catalogue of Microorganisms (GCM) 10K type strain sequencing project: providing services to taxonomists for standard genome sequencing and annotation.</title>
        <authorList>
            <consortium name="The Broad Institute Genomics Platform"/>
            <consortium name="The Broad Institute Genome Sequencing Center for Infectious Disease"/>
            <person name="Wu L."/>
            <person name="Ma J."/>
        </authorList>
    </citation>
    <scope>NUCLEOTIDE SEQUENCE [LARGE SCALE GENOMIC DNA]</scope>
    <source>
        <strain evidence="3">KCTC 42911</strain>
    </source>
</reference>
<dbReference type="GO" id="GO:0006508">
    <property type="term" value="P:proteolysis"/>
    <property type="evidence" value="ECO:0007669"/>
    <property type="project" value="UniProtKB-KW"/>
</dbReference>
<dbReference type="EMBL" id="JBHRXI010000025">
    <property type="protein sequence ID" value="MFC3615944.1"/>
    <property type="molecule type" value="Genomic_DNA"/>
</dbReference>
<dbReference type="InterPro" id="IPR011969">
    <property type="entry name" value="Clan_AA_Asp_peptidase_C"/>
</dbReference>
<keyword evidence="1" id="KW-0812">Transmembrane</keyword>
<gene>
    <name evidence="2" type="ORF">ACFORG_19500</name>
</gene>
<evidence type="ECO:0000313" key="3">
    <source>
        <dbReference type="Proteomes" id="UP001595629"/>
    </source>
</evidence>
<proteinExistence type="predicted"/>
<keyword evidence="1" id="KW-1133">Transmembrane helix</keyword>
<evidence type="ECO:0000313" key="2">
    <source>
        <dbReference type="EMBL" id="MFC3615944.1"/>
    </source>
</evidence>
<dbReference type="Proteomes" id="UP001595629">
    <property type="component" value="Unassembled WGS sequence"/>
</dbReference>